<feature type="region of interest" description="Disordered" evidence="2">
    <location>
        <begin position="339"/>
        <end position="360"/>
    </location>
</feature>
<evidence type="ECO:0008006" key="7">
    <source>
        <dbReference type="Google" id="ProtNLM"/>
    </source>
</evidence>
<feature type="domain" description="Cwf19-like protein C-terminal" evidence="3">
    <location>
        <begin position="725"/>
        <end position="821"/>
    </location>
</feature>
<gene>
    <name evidence="5" type="ORF">ZIOFF_006806</name>
</gene>
<feature type="domain" description="Cwf19-like C-terminal" evidence="4">
    <location>
        <begin position="594"/>
        <end position="716"/>
    </location>
</feature>
<dbReference type="GO" id="GO:0071014">
    <property type="term" value="C:post-mRNA release spliceosomal complex"/>
    <property type="evidence" value="ECO:0007669"/>
    <property type="project" value="TreeGrafter"/>
</dbReference>
<feature type="compositionally biased region" description="Basic residues" evidence="2">
    <location>
        <begin position="140"/>
        <end position="150"/>
    </location>
</feature>
<feature type="compositionally biased region" description="Basic residues" evidence="2">
    <location>
        <begin position="168"/>
        <end position="188"/>
    </location>
</feature>
<dbReference type="Pfam" id="PF04677">
    <property type="entry name" value="CwfJ_C_1"/>
    <property type="match status" value="1"/>
</dbReference>
<dbReference type="EMBL" id="JACMSC010000002">
    <property type="protein sequence ID" value="KAG6532946.1"/>
    <property type="molecule type" value="Genomic_DNA"/>
</dbReference>
<feature type="compositionally biased region" description="Basic and acidic residues" evidence="2">
    <location>
        <begin position="382"/>
        <end position="393"/>
    </location>
</feature>
<dbReference type="Proteomes" id="UP000734854">
    <property type="component" value="Unassembled WGS sequence"/>
</dbReference>
<accession>A0A8J5M334</accession>
<dbReference type="Pfam" id="PF04676">
    <property type="entry name" value="CwfJ_C_2"/>
    <property type="match status" value="1"/>
</dbReference>
<feature type="region of interest" description="Disordered" evidence="2">
    <location>
        <begin position="237"/>
        <end position="269"/>
    </location>
</feature>
<evidence type="ECO:0000259" key="3">
    <source>
        <dbReference type="Pfam" id="PF04676"/>
    </source>
</evidence>
<comment type="caution">
    <text evidence="5">The sequence shown here is derived from an EMBL/GenBank/DDBJ whole genome shotgun (WGS) entry which is preliminary data.</text>
</comment>
<sequence length="825" mass="95286">MRSMAINKKQKTKGVREKSKSDRRHMRSEQIPQRRRDRIFSIPISFSEAKLGCDVVPLSPRRVLTLRSSLVSPFLGVPLLPFPFLTVQICSSRQIRVSSRHRPSRLLPPSVGSRQRRPVAATPFLSEKSQSDSDESGDKKIKRIDIRKRRQESSDDYSSSSEDNERKGKIKRKQRKRSREVKKKRKEKRSAEDVSNNDSDRDLFRQNNEEIVRKELGLDWMLRSTDKMIENIHAHEKEATEEHEAVEEQRTHPRELNPYLKENGSGYPDDSMISDISGKPSSSAVGDGGASWRLKALKRAKEQAAREGRKLDKVVEERWGSLGQLTASVAASRAAPSHAHLHAIRDRRKGPSEFPESVLSDRTTRSIQQIHGEYNDISSRNSEMRRPKHDNLSWKKRRSSNMSAEDKSLISSAISDLNKFANDGSFMERISQHQNKSADVSTNSADPSPRENDQVEKRLQSLKEEVYEEKSLQSQTPVLSANQLAAKVLQLRMKGKHEEAEKLVKEMEAMVEKADADTKAVRLETQGSKDRYVMKQTSRKHMRREDDADLHLAQTIMQNKKYSLGEEDEYGFDVAPSKKNNKRKKDVAEDRNFSKRLLTQQERCQFCFENPSRPKHLVVSIANFTYLMLPQRQPIVEGHCCILPMQHEAATRSVDINVGDEIRNFKKCLVKMFASQDKDVLFLETVVQLSKQRRHCLLECIPIPSERAEEAPMYFRKALEEAEEEWGQHEMKKVIPTKGNLRQVIPENFSYFHVEFGLDKGFVHVIDKDSNFESGFGLNVVRGLLRLPEEDMYRSRRHESTDKQQQAVARFARDWQRFDWTRELE</sequence>
<evidence type="ECO:0000259" key="4">
    <source>
        <dbReference type="Pfam" id="PF04677"/>
    </source>
</evidence>
<dbReference type="GO" id="GO:0000398">
    <property type="term" value="P:mRNA splicing, via spliceosome"/>
    <property type="evidence" value="ECO:0007669"/>
    <property type="project" value="TreeGrafter"/>
</dbReference>
<protein>
    <recommendedName>
        <fullName evidence="7">CWF19-like protein 2</fullName>
    </recommendedName>
</protein>
<feature type="compositionally biased region" description="Basic and acidic residues" evidence="2">
    <location>
        <begin position="237"/>
        <end position="255"/>
    </location>
</feature>
<name>A0A8J5M334_ZINOF</name>
<dbReference type="InterPro" id="IPR006768">
    <property type="entry name" value="Cwf19-like_C_dom-1"/>
</dbReference>
<dbReference type="AlphaFoldDB" id="A0A8J5M334"/>
<dbReference type="PANTHER" id="PTHR12072">
    <property type="entry name" value="CWF19, CELL CYCLE CONTROL PROTEIN"/>
    <property type="match status" value="1"/>
</dbReference>
<dbReference type="InterPro" id="IPR040194">
    <property type="entry name" value="Cwf19-like"/>
</dbReference>
<comment type="similarity">
    <text evidence="1">Belongs to the CWF19 family.</text>
</comment>
<keyword evidence="6" id="KW-1185">Reference proteome</keyword>
<organism evidence="5 6">
    <name type="scientific">Zingiber officinale</name>
    <name type="common">Ginger</name>
    <name type="synonym">Amomum zingiber</name>
    <dbReference type="NCBI Taxonomy" id="94328"/>
    <lineage>
        <taxon>Eukaryota</taxon>
        <taxon>Viridiplantae</taxon>
        <taxon>Streptophyta</taxon>
        <taxon>Embryophyta</taxon>
        <taxon>Tracheophyta</taxon>
        <taxon>Spermatophyta</taxon>
        <taxon>Magnoliopsida</taxon>
        <taxon>Liliopsida</taxon>
        <taxon>Zingiberales</taxon>
        <taxon>Zingiberaceae</taxon>
        <taxon>Zingiber</taxon>
    </lineage>
</organism>
<proteinExistence type="inferred from homology"/>
<evidence type="ECO:0000256" key="1">
    <source>
        <dbReference type="ARBA" id="ARBA00006795"/>
    </source>
</evidence>
<feature type="region of interest" description="Disordered" evidence="2">
    <location>
        <begin position="376"/>
        <end position="406"/>
    </location>
</feature>
<feature type="region of interest" description="Disordered" evidence="2">
    <location>
        <begin position="1"/>
        <end position="34"/>
    </location>
</feature>
<reference evidence="5 6" key="1">
    <citation type="submission" date="2020-08" db="EMBL/GenBank/DDBJ databases">
        <title>Plant Genome Project.</title>
        <authorList>
            <person name="Zhang R.-G."/>
        </authorList>
    </citation>
    <scope>NUCLEOTIDE SEQUENCE [LARGE SCALE GENOMIC DNA]</scope>
    <source>
        <tissue evidence="5">Rhizome</tissue>
    </source>
</reference>
<dbReference type="PANTHER" id="PTHR12072:SF5">
    <property type="entry name" value="CWF19-LIKE PROTEIN 2"/>
    <property type="match status" value="1"/>
</dbReference>
<feature type="region of interest" description="Disordered" evidence="2">
    <location>
        <begin position="431"/>
        <end position="455"/>
    </location>
</feature>
<evidence type="ECO:0000256" key="2">
    <source>
        <dbReference type="SAM" id="MobiDB-lite"/>
    </source>
</evidence>
<evidence type="ECO:0000313" key="6">
    <source>
        <dbReference type="Proteomes" id="UP000734854"/>
    </source>
</evidence>
<feature type="compositionally biased region" description="Basic residues" evidence="2">
    <location>
        <begin position="339"/>
        <end position="348"/>
    </location>
</feature>
<dbReference type="InterPro" id="IPR006767">
    <property type="entry name" value="Cwf19-like_C_dom-2"/>
</dbReference>
<feature type="compositionally biased region" description="Polar residues" evidence="2">
    <location>
        <begin position="432"/>
        <end position="446"/>
    </location>
</feature>
<evidence type="ECO:0000313" key="5">
    <source>
        <dbReference type="EMBL" id="KAG6532946.1"/>
    </source>
</evidence>
<feature type="region of interest" description="Disordered" evidence="2">
    <location>
        <begin position="95"/>
        <end position="201"/>
    </location>
</feature>